<dbReference type="RefSeq" id="WP_173778673.1">
    <property type="nucleotide sequence ID" value="NZ_JABSNO010000006.1"/>
</dbReference>
<accession>A0A8J8K7J0</accession>
<dbReference type="AlphaFoldDB" id="A0A8J8K7J0"/>
<keyword evidence="2" id="KW-1185">Reference proteome</keyword>
<proteinExistence type="predicted"/>
<organism evidence="1 2">
    <name type="scientific">Frigoriflavimonas asaccharolytica</name>
    <dbReference type="NCBI Taxonomy" id="2735899"/>
    <lineage>
        <taxon>Bacteria</taxon>
        <taxon>Pseudomonadati</taxon>
        <taxon>Bacteroidota</taxon>
        <taxon>Flavobacteriia</taxon>
        <taxon>Flavobacteriales</taxon>
        <taxon>Weeksellaceae</taxon>
        <taxon>Frigoriflavimonas</taxon>
    </lineage>
</organism>
<name>A0A8J8K7J0_9FLAO</name>
<evidence type="ECO:0000313" key="1">
    <source>
        <dbReference type="EMBL" id="NRS92058.1"/>
    </source>
</evidence>
<dbReference type="EMBL" id="JABSNO010000006">
    <property type="protein sequence ID" value="NRS92058.1"/>
    <property type="molecule type" value="Genomic_DNA"/>
</dbReference>
<protein>
    <submittedName>
        <fullName evidence="1">Uncharacterized protein</fullName>
    </submittedName>
</protein>
<dbReference type="Proteomes" id="UP000610746">
    <property type="component" value="Unassembled WGS sequence"/>
</dbReference>
<gene>
    <name evidence="1" type="ORF">HNQ03_001125</name>
</gene>
<reference evidence="1" key="1">
    <citation type="submission" date="2020-05" db="EMBL/GenBank/DDBJ databases">
        <title>Genomic Encyclopedia of Type Strains, Phase IV (KMG-V): Genome sequencing to study the core and pangenomes of soil and plant-associated prokaryotes.</title>
        <authorList>
            <person name="Whitman W."/>
        </authorList>
    </citation>
    <scope>NUCLEOTIDE SEQUENCE</scope>
    <source>
        <strain evidence="1">16F</strain>
    </source>
</reference>
<sequence length="119" mass="13315">MNTKSIVGLFKKEGNYLQLARELSAQGFVRNDVKVEEDTDDVFFLSVELKNENSLQQAKKVFEVHQPLQMHEFPFVAENANRIREYVASAARARISSAPTIKNHSHGTDGLNAEVIAGI</sequence>
<comment type="caution">
    <text evidence="1">The sequence shown here is derived from an EMBL/GenBank/DDBJ whole genome shotgun (WGS) entry which is preliminary data.</text>
</comment>
<evidence type="ECO:0000313" key="2">
    <source>
        <dbReference type="Proteomes" id="UP000610746"/>
    </source>
</evidence>